<dbReference type="Proteomes" id="UP001066276">
    <property type="component" value="Chromosome 9"/>
</dbReference>
<evidence type="ECO:0000313" key="2">
    <source>
        <dbReference type="Proteomes" id="UP001066276"/>
    </source>
</evidence>
<comment type="caution">
    <text evidence="1">The sequence shown here is derived from an EMBL/GenBank/DDBJ whole genome shotgun (WGS) entry which is preliminary data.</text>
</comment>
<name>A0AAV7MTM7_PLEWA</name>
<protein>
    <submittedName>
        <fullName evidence="1">Uncharacterized protein</fullName>
    </submittedName>
</protein>
<gene>
    <name evidence="1" type="ORF">NDU88_003508</name>
</gene>
<evidence type="ECO:0000313" key="1">
    <source>
        <dbReference type="EMBL" id="KAJ1106105.1"/>
    </source>
</evidence>
<dbReference type="AlphaFoldDB" id="A0AAV7MTM7"/>
<organism evidence="1 2">
    <name type="scientific">Pleurodeles waltl</name>
    <name type="common">Iberian ribbed newt</name>
    <dbReference type="NCBI Taxonomy" id="8319"/>
    <lineage>
        <taxon>Eukaryota</taxon>
        <taxon>Metazoa</taxon>
        <taxon>Chordata</taxon>
        <taxon>Craniata</taxon>
        <taxon>Vertebrata</taxon>
        <taxon>Euteleostomi</taxon>
        <taxon>Amphibia</taxon>
        <taxon>Batrachia</taxon>
        <taxon>Caudata</taxon>
        <taxon>Salamandroidea</taxon>
        <taxon>Salamandridae</taxon>
        <taxon>Pleurodelinae</taxon>
        <taxon>Pleurodeles</taxon>
    </lineage>
</organism>
<reference evidence="1" key="1">
    <citation type="journal article" date="2022" name="bioRxiv">
        <title>Sequencing and chromosome-scale assembly of the giantPleurodeles waltlgenome.</title>
        <authorList>
            <person name="Brown T."/>
            <person name="Elewa A."/>
            <person name="Iarovenko S."/>
            <person name="Subramanian E."/>
            <person name="Araus A.J."/>
            <person name="Petzold A."/>
            <person name="Susuki M."/>
            <person name="Suzuki K.-i.T."/>
            <person name="Hayashi T."/>
            <person name="Toyoda A."/>
            <person name="Oliveira C."/>
            <person name="Osipova E."/>
            <person name="Leigh N.D."/>
            <person name="Simon A."/>
            <person name="Yun M.H."/>
        </authorList>
    </citation>
    <scope>NUCLEOTIDE SEQUENCE</scope>
    <source>
        <strain evidence="1">20211129_DDA</strain>
        <tissue evidence="1">Liver</tissue>
    </source>
</reference>
<keyword evidence="2" id="KW-1185">Reference proteome</keyword>
<sequence length="72" mass="8193">MDNQSYLGNGGYRGQSVEISEFTVKANKRNVQQGVSRLKHHLLQCVHLQQDYSVTIRGVFFGGDRNKLVEKI</sequence>
<accession>A0AAV7MTM7</accession>
<dbReference type="EMBL" id="JANPWB010000013">
    <property type="protein sequence ID" value="KAJ1106105.1"/>
    <property type="molecule type" value="Genomic_DNA"/>
</dbReference>
<proteinExistence type="predicted"/>